<dbReference type="EMBL" id="BGZK01000929">
    <property type="protein sequence ID" value="GBP65471.1"/>
    <property type="molecule type" value="Genomic_DNA"/>
</dbReference>
<dbReference type="AlphaFoldDB" id="A0A4C1XNS2"/>
<protein>
    <submittedName>
        <fullName evidence="1">Uncharacterized protein</fullName>
    </submittedName>
</protein>
<sequence length="110" mass="12300">MVPNPNRNCYTIQPEFSSDTALDCTVPSVKLSTLNEDVHVEFHVRFPSRINSRVPARRALPRIHHPRSKLLPVSGDPRSNIKIVGVIREAQWTSDKSAAGVLTMRSSNNI</sequence>
<proteinExistence type="predicted"/>
<keyword evidence="2" id="KW-1185">Reference proteome</keyword>
<gene>
    <name evidence="1" type="ORF">EVAR_36723_1</name>
</gene>
<organism evidence="1 2">
    <name type="scientific">Eumeta variegata</name>
    <name type="common">Bagworm moth</name>
    <name type="synonym">Eumeta japonica</name>
    <dbReference type="NCBI Taxonomy" id="151549"/>
    <lineage>
        <taxon>Eukaryota</taxon>
        <taxon>Metazoa</taxon>
        <taxon>Ecdysozoa</taxon>
        <taxon>Arthropoda</taxon>
        <taxon>Hexapoda</taxon>
        <taxon>Insecta</taxon>
        <taxon>Pterygota</taxon>
        <taxon>Neoptera</taxon>
        <taxon>Endopterygota</taxon>
        <taxon>Lepidoptera</taxon>
        <taxon>Glossata</taxon>
        <taxon>Ditrysia</taxon>
        <taxon>Tineoidea</taxon>
        <taxon>Psychidae</taxon>
        <taxon>Oiketicinae</taxon>
        <taxon>Eumeta</taxon>
    </lineage>
</organism>
<evidence type="ECO:0000313" key="2">
    <source>
        <dbReference type="Proteomes" id="UP000299102"/>
    </source>
</evidence>
<evidence type="ECO:0000313" key="1">
    <source>
        <dbReference type="EMBL" id="GBP65471.1"/>
    </source>
</evidence>
<name>A0A4C1XNS2_EUMVA</name>
<reference evidence="1 2" key="1">
    <citation type="journal article" date="2019" name="Commun. Biol.">
        <title>The bagworm genome reveals a unique fibroin gene that provides high tensile strength.</title>
        <authorList>
            <person name="Kono N."/>
            <person name="Nakamura H."/>
            <person name="Ohtoshi R."/>
            <person name="Tomita M."/>
            <person name="Numata K."/>
            <person name="Arakawa K."/>
        </authorList>
    </citation>
    <scope>NUCLEOTIDE SEQUENCE [LARGE SCALE GENOMIC DNA]</scope>
</reference>
<accession>A0A4C1XNS2</accession>
<comment type="caution">
    <text evidence="1">The sequence shown here is derived from an EMBL/GenBank/DDBJ whole genome shotgun (WGS) entry which is preliminary data.</text>
</comment>
<dbReference type="Proteomes" id="UP000299102">
    <property type="component" value="Unassembled WGS sequence"/>
</dbReference>